<dbReference type="InterPro" id="IPR035927">
    <property type="entry name" value="DUSP-like_sf"/>
</dbReference>
<proteinExistence type="inferred from homology"/>
<keyword evidence="8" id="KW-0106">Calcium</keyword>
<feature type="compositionally biased region" description="Polar residues" evidence="9">
    <location>
        <begin position="664"/>
        <end position="675"/>
    </location>
</feature>
<dbReference type="PROSITE" id="PS00018">
    <property type="entry name" value="EF_HAND_1"/>
    <property type="match status" value="1"/>
</dbReference>
<feature type="region of interest" description="Disordered" evidence="9">
    <location>
        <begin position="1269"/>
        <end position="1331"/>
    </location>
</feature>
<feature type="compositionally biased region" description="Low complexity" evidence="9">
    <location>
        <begin position="1435"/>
        <end position="1458"/>
    </location>
</feature>
<feature type="domain" description="DUSP" evidence="12">
    <location>
        <begin position="533"/>
        <end position="790"/>
    </location>
</feature>
<feature type="compositionally biased region" description="Gly residues" evidence="9">
    <location>
        <begin position="410"/>
        <end position="419"/>
    </location>
</feature>
<dbReference type="InterPro" id="IPR001394">
    <property type="entry name" value="Peptidase_C19_UCH"/>
</dbReference>
<dbReference type="OrthoDB" id="191686at2759"/>
<feature type="compositionally biased region" description="Low complexity" evidence="9">
    <location>
        <begin position="597"/>
        <end position="609"/>
    </location>
</feature>
<feature type="domain" description="USP" evidence="11">
    <location>
        <begin position="936"/>
        <end position="1906"/>
    </location>
</feature>
<feature type="region of interest" description="Disordered" evidence="9">
    <location>
        <begin position="1766"/>
        <end position="1785"/>
    </location>
</feature>
<feature type="region of interest" description="Disordered" evidence="9">
    <location>
        <begin position="1113"/>
        <end position="1193"/>
    </location>
</feature>
<feature type="compositionally biased region" description="Gly residues" evidence="9">
    <location>
        <begin position="692"/>
        <end position="704"/>
    </location>
</feature>
<gene>
    <name evidence="13" type="ORF">Esi_0062_0080</name>
</gene>
<dbReference type="PANTHER" id="PTHR21646">
    <property type="entry name" value="UBIQUITIN CARBOXYL-TERMINAL HYDROLASE"/>
    <property type="match status" value="1"/>
</dbReference>
<dbReference type="InterPro" id="IPR038765">
    <property type="entry name" value="Papain-like_cys_pep_sf"/>
</dbReference>
<evidence type="ECO:0000256" key="7">
    <source>
        <dbReference type="ARBA" id="ARBA00022807"/>
    </source>
</evidence>
<dbReference type="InterPro" id="IPR018247">
    <property type="entry name" value="EF_Hand_1_Ca_BS"/>
</dbReference>
<evidence type="ECO:0000313" key="13">
    <source>
        <dbReference type="EMBL" id="CBN77722.1"/>
    </source>
</evidence>
<dbReference type="Pfam" id="PF06337">
    <property type="entry name" value="DUSP"/>
    <property type="match status" value="1"/>
</dbReference>
<dbReference type="EMBL" id="FN649741">
    <property type="protein sequence ID" value="CBN77722.1"/>
    <property type="molecule type" value="Genomic_DNA"/>
</dbReference>
<organism evidence="13 14">
    <name type="scientific">Ectocarpus siliculosus</name>
    <name type="common">Brown alga</name>
    <name type="synonym">Conferva siliculosa</name>
    <dbReference type="NCBI Taxonomy" id="2880"/>
    <lineage>
        <taxon>Eukaryota</taxon>
        <taxon>Sar</taxon>
        <taxon>Stramenopiles</taxon>
        <taxon>Ochrophyta</taxon>
        <taxon>PX clade</taxon>
        <taxon>Phaeophyceae</taxon>
        <taxon>Ectocarpales</taxon>
        <taxon>Ectocarpaceae</taxon>
        <taxon>Ectocarpus</taxon>
    </lineage>
</organism>
<keyword evidence="6" id="KW-0378">Hydrolase</keyword>
<dbReference type="STRING" id="2880.D8LR49"/>
<dbReference type="SMART" id="SM00695">
    <property type="entry name" value="DUSP"/>
    <property type="match status" value="1"/>
</dbReference>
<evidence type="ECO:0000256" key="4">
    <source>
        <dbReference type="ARBA" id="ARBA00022670"/>
    </source>
</evidence>
<dbReference type="GO" id="GO:0005509">
    <property type="term" value="F:calcium ion binding"/>
    <property type="evidence" value="ECO:0007669"/>
    <property type="project" value="InterPro"/>
</dbReference>
<evidence type="ECO:0000256" key="5">
    <source>
        <dbReference type="ARBA" id="ARBA00022786"/>
    </source>
</evidence>
<dbReference type="Pfam" id="PF14836">
    <property type="entry name" value="Ubiquitin_3"/>
    <property type="match status" value="1"/>
</dbReference>
<sequence length="1943" mass="209357">MGLAGSKTIIPIKEADAKLGASLRIEMDKAYHRITESGIGEARLLDVKAFQRNFLEAFPMMNGDPEAADKDQHLKTREENLQHLPKILVESLFDAFGAARRGAVSLEEFVCAVAVMHRGTAPEQLRMLFEVYDIRRATFIEIDHVRRLLDHIYGSAHSETVDQALAWLFRVSSREDEMDADEFIARLTPVVDFRGTAAAAQAEPLLQWFRVLCTRILEEPHPAVVALEQRYNPERDLSKVVTKYKLSAGLTDVLCRRHAFICRRSSANALDVQEWLSSVGYLFPETLARRVFQYFAQSGGLAWTVADLLRFLCSWVLDPRQEHVSMMFQARRIRFALSCYTPIPLPPVPDALLRQNIAPLKTNTRRVNEKTSKNIRRCKLFDVDRDGLLSEREVAQMLEHLAVYHAHRASGGGGGGGGSHAHQAAHHHRGQHRHHHHSHHHHHHADMASLTLGLRKLGYEDLESLVLIDKQYGADAAAAAAAITAGGGSDGGGSGGVRDGTDGTTRAVARKLLLMLVKDLVYACLAEFGMRPAKAVQEREVIHEIFRRHDVALDDGEGEGLPYGPVGTTWAVINAQWWAQWRDYVRIGFDATMPRGSLSRVSSNSSIASNGGGGSSGGRQGPPATVAGGGVRSGTVPNGRASGGGVGGDSSGLNRSSPPPPSSIGPTMTPRSRASSRVFGSAPVLGGRGHRVGSGGGGGGGGGGQGAVGGAVGANGGGGGAYLASSSSFATQQTPRPGQIHNGALLEHGGSRRIVRAARLGPDFAIIPPKAWDALQSWYEGGPVLERRVIDYHGTPQLELFPLSLKLQYRHQVASCDVKGKPRQFEREMLFSKVDKVSDVVKQLSEANKVEPERSRLWNYADRVDWKKQHVLTPGHTLEEAKLLDGQLVLLEISQQDGAWPRSQLQSTFEAEEEEAQAGTAVSGHNKAGVIGDGMVGLGNLGNTCYINSSVQCLSHTPLLTEYFLSSAYVNDVNVDNKLGLQELLAFLLNGLNEDLNRIADKPYIEQPDSDGRSDAELADIWWKNHLRREFSIVVALFAGQFKSVLACRECGYESARFEPFMFLQLPLPENTERSVMVIVVLLDGARCPAKCSLRLPKSGRVSDLVRAIVDTFNAPPTERARRPPPPPPEPPKLKAVASSSQGGDGSEQAESQQGKRGGGGNEGDGKQQQEEQQQQEEEEEEEEEEEDNLEEERRFYTRVGLRCEDLAVVDINAHKIFATVSPDRTLQSMKEHEMFYVYQLERDVYGEAAAAKTAAAAAAAAAAVAEKGRRGEERGKRELPPPEVRHTQVAGRDGAAKGVPAAAAAAGAAGEGARGQSASGKGRGDTARVRGKPAAVAAAQPRVQPIKQIRTPVRLFAVLHRRLETSKNFLTSPYRLEVFGTPLVCRVVPMTGRQLYDKLYRRFHRFLRLKAGGVSAASSTSSQRRRRDDNNVYGGSTASGRGGSPSSSPPSTAAAAAGRGGRRTNGEGEDEEEEEEEDGGVQQPCMGTGDDRDCPQTVRATSAWVAAGEVNRWGFRLRLVESNGYACSRCRWTEGCVGCFIRPDDTPCPVRAGDSVGVDWHISVIKEHYDASEALSCLLHSSIALHKDLEARPLSLEKCLDTFTAQEDIKEGYCSRCKEFRNASKKMDVWRLPPILAIQLKRFQYTQYSRRKLRNNVHFPVNGLDLSPYVVKDPASGATGGSASAHFRRQRQQQQQQQQQSQQPRPPDGAGGNAGPPPGGADGAVGGRAGRGAAGDASPSVSAVAGARDDGATVCRDHAAAAAATAVASPSTLPNGGGDSLPNGMLLVPGREGGGSGGGREGEGPAALAVEGTGGEGEGGGGGVGVGMTNPGVIGADGGRGGSLYDLYSVVHHLGALSSGHYVASVKSQPTGKWHYFNDDQVTEVDEDELGSSSSSAYILFYMRRDCAGLRIEDVYPSGPPKTVEEVEALMLHRDAAKCRIM</sequence>
<dbReference type="PANTHER" id="PTHR21646:SF24">
    <property type="entry name" value="UBIQUITIN CARBOXYL-TERMINAL HYDROLASE"/>
    <property type="match status" value="1"/>
</dbReference>
<dbReference type="GO" id="GO:0006508">
    <property type="term" value="P:proteolysis"/>
    <property type="evidence" value="ECO:0007669"/>
    <property type="project" value="UniProtKB-KW"/>
</dbReference>
<dbReference type="Gene3D" id="3.10.20.90">
    <property type="entry name" value="Phosphatidylinositol 3-kinase Catalytic Subunit, Chain A, domain 1"/>
    <property type="match status" value="1"/>
</dbReference>
<name>D8LR49_ECTSI</name>
<dbReference type="Gene3D" id="1.10.238.10">
    <property type="entry name" value="EF-hand"/>
    <property type="match status" value="1"/>
</dbReference>
<evidence type="ECO:0000313" key="14">
    <source>
        <dbReference type="Proteomes" id="UP000002630"/>
    </source>
</evidence>
<dbReference type="PROSITE" id="PS00973">
    <property type="entry name" value="USP_2"/>
    <property type="match status" value="1"/>
</dbReference>
<feature type="region of interest" description="Disordered" evidence="9">
    <location>
        <begin position="597"/>
        <end position="704"/>
    </location>
</feature>
<dbReference type="PROSITE" id="PS50222">
    <property type="entry name" value="EF_HAND_2"/>
    <property type="match status" value="1"/>
</dbReference>
<dbReference type="Proteomes" id="UP000002630">
    <property type="component" value="Linkage Group LG16"/>
</dbReference>
<feature type="compositionally biased region" description="Acidic residues" evidence="9">
    <location>
        <begin position="1468"/>
        <end position="1480"/>
    </location>
</feature>
<dbReference type="PROSITE" id="PS50235">
    <property type="entry name" value="USP_3"/>
    <property type="match status" value="1"/>
</dbReference>
<dbReference type="InterPro" id="IPR050185">
    <property type="entry name" value="Ub_carboxyl-term_hydrolase"/>
</dbReference>
<evidence type="ECO:0000256" key="6">
    <source>
        <dbReference type="ARBA" id="ARBA00022801"/>
    </source>
</evidence>
<evidence type="ECO:0000256" key="8">
    <source>
        <dbReference type="ARBA" id="ARBA00022837"/>
    </source>
</evidence>
<evidence type="ECO:0000259" key="10">
    <source>
        <dbReference type="PROSITE" id="PS50222"/>
    </source>
</evidence>
<dbReference type="eggNOG" id="KOG1870">
    <property type="taxonomic scope" value="Eukaryota"/>
</dbReference>
<feature type="compositionally biased region" description="Low complexity" evidence="9">
    <location>
        <begin position="1676"/>
        <end position="1686"/>
    </location>
</feature>
<dbReference type="Pfam" id="PF00443">
    <property type="entry name" value="UCH"/>
    <property type="match status" value="2"/>
</dbReference>
<dbReference type="SUPFAM" id="SSF54001">
    <property type="entry name" value="Cysteine proteinases"/>
    <property type="match status" value="1"/>
</dbReference>
<keyword evidence="4" id="KW-0645">Protease</keyword>
<dbReference type="Gene3D" id="3.30.2230.10">
    <property type="entry name" value="DUSP-like"/>
    <property type="match status" value="1"/>
</dbReference>
<dbReference type="EMBL" id="FN648841">
    <property type="protein sequence ID" value="CBN77722.1"/>
    <property type="molecule type" value="Genomic_DNA"/>
</dbReference>
<evidence type="ECO:0000256" key="9">
    <source>
        <dbReference type="SAM" id="MobiDB-lite"/>
    </source>
</evidence>
<dbReference type="GO" id="GO:0004843">
    <property type="term" value="F:cysteine-type deubiquitinase activity"/>
    <property type="evidence" value="ECO:0007669"/>
    <property type="project" value="UniProtKB-EC"/>
</dbReference>
<feature type="compositionally biased region" description="Gly residues" evidence="9">
    <location>
        <begin position="1710"/>
        <end position="1734"/>
    </location>
</feature>
<feature type="compositionally biased region" description="Gly residues" evidence="9">
    <location>
        <begin position="610"/>
        <end position="620"/>
    </location>
</feature>
<feature type="compositionally biased region" description="Gly residues" evidence="9">
    <location>
        <begin position="641"/>
        <end position="650"/>
    </location>
</feature>
<feature type="compositionally biased region" description="Low complexity" evidence="9">
    <location>
        <begin position="1297"/>
        <end position="1309"/>
    </location>
</feature>
<dbReference type="Gene3D" id="3.90.70.10">
    <property type="entry name" value="Cysteine proteinases"/>
    <property type="match status" value="3"/>
</dbReference>
<evidence type="ECO:0000256" key="2">
    <source>
        <dbReference type="ARBA" id="ARBA00009085"/>
    </source>
</evidence>
<keyword evidence="7" id="KW-0788">Thiol protease</keyword>
<dbReference type="InterPro" id="IPR011992">
    <property type="entry name" value="EF-hand-dom_pair"/>
</dbReference>
<protein>
    <recommendedName>
        <fullName evidence="3">ubiquitinyl hydrolase 1</fullName>
        <ecNumber evidence="3">3.4.19.12</ecNumber>
    </recommendedName>
</protein>
<dbReference type="SUPFAM" id="SSF143791">
    <property type="entry name" value="DUSP-like"/>
    <property type="match status" value="1"/>
</dbReference>
<feature type="domain" description="EF-hand" evidence="10">
    <location>
        <begin position="369"/>
        <end position="404"/>
    </location>
</feature>
<evidence type="ECO:0000259" key="11">
    <source>
        <dbReference type="PROSITE" id="PS50235"/>
    </source>
</evidence>
<dbReference type="InParanoid" id="D8LR49"/>
<evidence type="ECO:0000256" key="3">
    <source>
        <dbReference type="ARBA" id="ARBA00012759"/>
    </source>
</evidence>
<feature type="compositionally biased region" description="Acidic residues" evidence="9">
    <location>
        <begin position="1174"/>
        <end position="1191"/>
    </location>
</feature>
<keyword evidence="5" id="KW-0833">Ubl conjugation pathway</keyword>
<dbReference type="PROSITE" id="PS00972">
    <property type="entry name" value="USP_1"/>
    <property type="match status" value="1"/>
</dbReference>
<dbReference type="InterPro" id="IPR028889">
    <property type="entry name" value="USP"/>
</dbReference>
<accession>D8LR49</accession>
<feature type="region of interest" description="Disordered" evidence="9">
    <location>
        <begin position="1415"/>
        <end position="1494"/>
    </location>
</feature>
<dbReference type="OMA" id="THMRRER"/>
<dbReference type="GO" id="GO:0016579">
    <property type="term" value="P:protein deubiquitination"/>
    <property type="evidence" value="ECO:0007669"/>
    <property type="project" value="InterPro"/>
</dbReference>
<dbReference type="InterPro" id="IPR006615">
    <property type="entry name" value="Pept_C19_DUSP"/>
</dbReference>
<reference evidence="13 14" key="1">
    <citation type="journal article" date="2010" name="Nature">
        <title>The Ectocarpus genome and the independent evolution of multicellularity in brown algae.</title>
        <authorList>
            <person name="Cock J.M."/>
            <person name="Sterck L."/>
            <person name="Rouze P."/>
            <person name="Scornet D."/>
            <person name="Allen A.E."/>
            <person name="Amoutzias G."/>
            <person name="Anthouard V."/>
            <person name="Artiguenave F."/>
            <person name="Aury J.M."/>
            <person name="Badger J.H."/>
            <person name="Beszteri B."/>
            <person name="Billiau K."/>
            <person name="Bonnet E."/>
            <person name="Bothwell J.H."/>
            <person name="Bowler C."/>
            <person name="Boyen C."/>
            <person name="Brownlee C."/>
            <person name="Carrano C.J."/>
            <person name="Charrier B."/>
            <person name="Cho G.Y."/>
            <person name="Coelho S.M."/>
            <person name="Collen J."/>
            <person name="Corre E."/>
            <person name="Da Silva C."/>
            <person name="Delage L."/>
            <person name="Delaroque N."/>
            <person name="Dittami S.M."/>
            <person name="Doulbeau S."/>
            <person name="Elias M."/>
            <person name="Farnham G."/>
            <person name="Gachon C.M."/>
            <person name="Gschloessl B."/>
            <person name="Heesch S."/>
            <person name="Jabbari K."/>
            <person name="Jubin C."/>
            <person name="Kawai H."/>
            <person name="Kimura K."/>
            <person name="Kloareg B."/>
            <person name="Kupper F.C."/>
            <person name="Lang D."/>
            <person name="Le Bail A."/>
            <person name="Leblanc C."/>
            <person name="Lerouge P."/>
            <person name="Lohr M."/>
            <person name="Lopez P.J."/>
            <person name="Martens C."/>
            <person name="Maumus F."/>
            <person name="Michel G."/>
            <person name="Miranda-Saavedra D."/>
            <person name="Morales J."/>
            <person name="Moreau H."/>
            <person name="Motomura T."/>
            <person name="Nagasato C."/>
            <person name="Napoli C.A."/>
            <person name="Nelson D.R."/>
            <person name="Nyvall-Collen P."/>
            <person name="Peters A.F."/>
            <person name="Pommier C."/>
            <person name="Potin P."/>
            <person name="Poulain J."/>
            <person name="Quesneville H."/>
            <person name="Read B."/>
            <person name="Rensing S.A."/>
            <person name="Ritter A."/>
            <person name="Rousvoal S."/>
            <person name="Samanta M."/>
            <person name="Samson G."/>
            <person name="Schroeder D.C."/>
            <person name="Segurens B."/>
            <person name="Strittmatter M."/>
            <person name="Tonon T."/>
            <person name="Tregear J.W."/>
            <person name="Valentin K."/>
            <person name="von Dassow P."/>
            <person name="Yamagishi T."/>
            <person name="Van de Peer Y."/>
            <person name="Wincker P."/>
        </authorList>
    </citation>
    <scope>NUCLEOTIDE SEQUENCE [LARGE SCALE GENOMIC DNA]</scope>
    <source>
        <strain evidence="14">Ec32 / CCAP1310/4</strain>
    </source>
</reference>
<keyword evidence="14" id="KW-1185">Reference proteome</keyword>
<dbReference type="PROSITE" id="PS51283">
    <property type="entry name" value="DUSP"/>
    <property type="match status" value="1"/>
</dbReference>
<comment type="similarity">
    <text evidence="2">Belongs to the peptidase C19 family.</text>
</comment>
<feature type="region of interest" description="Disordered" evidence="9">
    <location>
        <begin position="409"/>
        <end position="447"/>
    </location>
</feature>
<dbReference type="InterPro" id="IPR018200">
    <property type="entry name" value="USP_CS"/>
</dbReference>
<dbReference type="SUPFAM" id="SSF47473">
    <property type="entry name" value="EF-hand"/>
    <property type="match status" value="1"/>
</dbReference>
<dbReference type="EC" id="3.4.19.12" evidence="3"/>
<feature type="compositionally biased region" description="Basic and acidic residues" evidence="9">
    <location>
        <begin position="1269"/>
        <end position="1287"/>
    </location>
</feature>
<dbReference type="InterPro" id="IPR028135">
    <property type="entry name" value="Ub_USP-typ"/>
</dbReference>
<evidence type="ECO:0000259" key="12">
    <source>
        <dbReference type="PROSITE" id="PS51283"/>
    </source>
</evidence>
<dbReference type="InterPro" id="IPR002048">
    <property type="entry name" value="EF_hand_dom"/>
</dbReference>
<evidence type="ECO:0000256" key="1">
    <source>
        <dbReference type="ARBA" id="ARBA00000707"/>
    </source>
</evidence>
<feature type="compositionally biased region" description="Low complexity" evidence="9">
    <location>
        <begin position="1693"/>
        <end position="1704"/>
    </location>
</feature>
<feature type="compositionally biased region" description="Basic residues" evidence="9">
    <location>
        <begin position="423"/>
        <end position="444"/>
    </location>
</feature>
<feature type="region of interest" description="Disordered" evidence="9">
    <location>
        <begin position="1673"/>
        <end position="1745"/>
    </location>
</feature>
<comment type="catalytic activity">
    <reaction evidence="1">
        <text>Thiol-dependent hydrolysis of ester, thioester, amide, peptide and isopeptide bonds formed by the C-terminal Gly of ubiquitin (a 76-residue protein attached to proteins as an intracellular targeting signal).</text>
        <dbReference type="EC" id="3.4.19.12"/>
    </reaction>
</comment>